<organism evidence="17 18">
    <name type="scientific">Desulfobaculum bizertense DSM 18034</name>
    <dbReference type="NCBI Taxonomy" id="1121442"/>
    <lineage>
        <taxon>Bacteria</taxon>
        <taxon>Pseudomonadati</taxon>
        <taxon>Thermodesulfobacteriota</taxon>
        <taxon>Desulfovibrionia</taxon>
        <taxon>Desulfovibrionales</taxon>
        <taxon>Desulfovibrionaceae</taxon>
        <taxon>Desulfobaculum</taxon>
    </lineage>
</organism>
<dbReference type="InterPro" id="IPR001708">
    <property type="entry name" value="YidC/ALB3/OXA1/COX18"/>
</dbReference>
<keyword evidence="5 13" id="KW-1003">Cell membrane</keyword>
<keyword evidence="7 13" id="KW-0653">Protein transport</keyword>
<dbReference type="EMBL" id="FUYA01000001">
    <property type="protein sequence ID" value="SKA63494.1"/>
    <property type="molecule type" value="Genomic_DNA"/>
</dbReference>
<sequence>MDNKRVFLAVGLSMIVLLAWSYFFAPKPSEQPVSTEQAQSETVSAPNSAESTTAQPASAPAAFVAQSGQSVTVDTPLYKAVFNSAGGILTSFELKNYRETIAADSKPVNLISQEAIGRGPLGLLWNGKGTWREAQWAAPTTSTLALSGEEAGSLTFTGQVNGLRITRTFKFEADSYFIDEKVNLLNTANVPQSGRLGFTVASEALTSKDDRYNQTRISYMTADGVDNEKDTDDLEQGLKFSDGVKWGAVQSNYFVLALAPQSGDLTLRANYQNGLYRVQADKDNLTIAPNTQTNVQAGYYFGPVTDKYLADAPNQLGKIVTYGFFDILSKPLLTLLRFFHNYVGNWGVAIILLTILIKGVFWPLSHKSYKSMNSMKKIQPLMAKVREQYKDDRQKMNEEMMRLYKTYKVNPAGGCLPMLVQIPVFFGLYQALLGAIELRHAPFISHVPFTDIIWLADLSTKDPFYVTPVIMGLTMFLQQKMTPSPGDPTQAKMMLLMPVIFTFLFLNFPAGLVVYWLVNNVLSIAQQWMMLRKA</sequence>
<dbReference type="HAMAP" id="MF_01810">
    <property type="entry name" value="YidC_type1"/>
    <property type="match status" value="1"/>
</dbReference>
<dbReference type="Proteomes" id="UP000189733">
    <property type="component" value="Unassembled WGS sequence"/>
</dbReference>
<evidence type="ECO:0000256" key="8">
    <source>
        <dbReference type="ARBA" id="ARBA00022989"/>
    </source>
</evidence>
<evidence type="ECO:0000256" key="3">
    <source>
        <dbReference type="ARBA" id="ARBA00015325"/>
    </source>
</evidence>
<evidence type="ECO:0000259" key="15">
    <source>
        <dbReference type="Pfam" id="PF02096"/>
    </source>
</evidence>
<evidence type="ECO:0000256" key="10">
    <source>
        <dbReference type="ARBA" id="ARBA00023186"/>
    </source>
</evidence>
<evidence type="ECO:0000256" key="7">
    <source>
        <dbReference type="ARBA" id="ARBA00022927"/>
    </source>
</evidence>
<comment type="subcellular location">
    <subcellularLocation>
        <location evidence="1">Cell inner membrane</location>
        <topology evidence="1">Multi-pass membrane protein</topology>
    </subcellularLocation>
    <subcellularLocation>
        <location evidence="13">Cell membrane</location>
        <topology evidence="13">Multi-pass membrane protein</topology>
    </subcellularLocation>
</comment>
<feature type="compositionally biased region" description="Polar residues" evidence="14">
    <location>
        <begin position="33"/>
        <end position="47"/>
    </location>
</feature>
<dbReference type="GO" id="GO:0015031">
    <property type="term" value="P:protein transport"/>
    <property type="evidence" value="ECO:0007669"/>
    <property type="project" value="UniProtKB-KW"/>
</dbReference>
<evidence type="ECO:0000256" key="5">
    <source>
        <dbReference type="ARBA" id="ARBA00022475"/>
    </source>
</evidence>
<keyword evidence="8 13" id="KW-1133">Transmembrane helix</keyword>
<evidence type="ECO:0000256" key="4">
    <source>
        <dbReference type="ARBA" id="ARBA00022448"/>
    </source>
</evidence>
<dbReference type="InterPro" id="IPR028053">
    <property type="entry name" value="Membr_insert_YidC_N"/>
</dbReference>
<feature type="region of interest" description="Disordered" evidence="14">
    <location>
        <begin position="33"/>
        <end position="56"/>
    </location>
</feature>
<dbReference type="PRINTS" id="PR00701">
    <property type="entry name" value="60KDINNERMP"/>
</dbReference>
<comment type="subunit">
    <text evidence="13">Interacts with the Sec translocase complex via SecD. Specifically interacts with transmembrane segments of nascent integral membrane proteins during membrane integration.</text>
</comment>
<dbReference type="CDD" id="cd19961">
    <property type="entry name" value="EcYidC-like_peri"/>
    <property type="match status" value="1"/>
</dbReference>
<dbReference type="GO" id="GO:0032977">
    <property type="term" value="F:membrane insertase activity"/>
    <property type="evidence" value="ECO:0007669"/>
    <property type="project" value="InterPro"/>
</dbReference>
<keyword evidence="9 13" id="KW-0472">Membrane</keyword>
<evidence type="ECO:0000313" key="17">
    <source>
        <dbReference type="EMBL" id="SKA63494.1"/>
    </source>
</evidence>
<dbReference type="Gene3D" id="2.70.98.90">
    <property type="match status" value="1"/>
</dbReference>
<dbReference type="AlphaFoldDB" id="A0A1T4VEU6"/>
<proteinExistence type="inferred from homology"/>
<comment type="caution">
    <text evidence="13">Lacks conserved residue(s) required for the propagation of feature annotation.</text>
</comment>
<dbReference type="NCBIfam" id="TIGR03592">
    <property type="entry name" value="yidC_oxa1_cterm"/>
    <property type="match status" value="1"/>
</dbReference>
<dbReference type="PANTHER" id="PTHR12428">
    <property type="entry name" value="OXA1"/>
    <property type="match status" value="1"/>
</dbReference>
<comment type="function">
    <text evidence="13">Required for the insertion and/or proper folding and/or complex formation of integral membrane proteins into the membrane. Involved in integration of membrane proteins that insert both dependently and independently of the Sec translocase complex, as well as at least some lipoproteins. Aids folding of multispanning membrane proteins.</text>
</comment>
<name>A0A1T4VEU6_9BACT</name>
<dbReference type="CDD" id="cd20070">
    <property type="entry name" value="5TM_YidC_Alb3"/>
    <property type="match status" value="1"/>
</dbReference>
<dbReference type="RefSeq" id="WP_078683475.1">
    <property type="nucleotide sequence ID" value="NZ_FUYA01000001.1"/>
</dbReference>
<keyword evidence="18" id="KW-1185">Reference proteome</keyword>
<dbReference type="Pfam" id="PF14849">
    <property type="entry name" value="YidC_periplas"/>
    <property type="match status" value="1"/>
</dbReference>
<evidence type="ECO:0000256" key="12">
    <source>
        <dbReference type="ARBA" id="ARBA00033342"/>
    </source>
</evidence>
<dbReference type="InterPro" id="IPR038221">
    <property type="entry name" value="YidC_periplasmic_sf"/>
</dbReference>
<dbReference type="Pfam" id="PF02096">
    <property type="entry name" value="60KD_IMP"/>
    <property type="match status" value="1"/>
</dbReference>
<evidence type="ECO:0000313" key="18">
    <source>
        <dbReference type="Proteomes" id="UP000189733"/>
    </source>
</evidence>
<feature type="transmembrane region" description="Helical" evidence="13">
    <location>
        <begin position="493"/>
        <end position="518"/>
    </location>
</feature>
<protein>
    <recommendedName>
        <fullName evidence="3 13">Membrane protein insertase YidC</fullName>
    </recommendedName>
    <alternativeName>
        <fullName evidence="12 13">Foldase YidC</fullName>
    </alternativeName>
    <alternativeName>
        <fullName evidence="11 13">Membrane integrase YidC</fullName>
    </alternativeName>
    <alternativeName>
        <fullName evidence="13">Membrane protein YidC</fullName>
    </alternativeName>
</protein>
<evidence type="ECO:0000256" key="1">
    <source>
        <dbReference type="ARBA" id="ARBA00004429"/>
    </source>
</evidence>
<keyword evidence="10 13" id="KW-0143">Chaperone</keyword>
<evidence type="ECO:0000256" key="14">
    <source>
        <dbReference type="SAM" id="MobiDB-lite"/>
    </source>
</evidence>
<dbReference type="InterPro" id="IPR028055">
    <property type="entry name" value="YidC/Oxa/ALB_C"/>
</dbReference>
<accession>A0A1T4VEU6</accession>
<evidence type="ECO:0000259" key="16">
    <source>
        <dbReference type="Pfam" id="PF14849"/>
    </source>
</evidence>
<evidence type="ECO:0000256" key="6">
    <source>
        <dbReference type="ARBA" id="ARBA00022692"/>
    </source>
</evidence>
<feature type="domain" description="Membrane insertase YidC/Oxa/ALB C-terminal" evidence="15">
    <location>
        <begin position="346"/>
        <end position="530"/>
    </location>
</feature>
<feature type="transmembrane region" description="Helical" evidence="13">
    <location>
        <begin position="409"/>
        <end position="429"/>
    </location>
</feature>
<dbReference type="PANTHER" id="PTHR12428:SF65">
    <property type="entry name" value="CYTOCHROME C OXIDASE ASSEMBLY PROTEIN COX18, MITOCHONDRIAL"/>
    <property type="match status" value="1"/>
</dbReference>
<keyword evidence="4 13" id="KW-0813">Transport</keyword>
<dbReference type="InterPro" id="IPR047196">
    <property type="entry name" value="YidC_ALB_C"/>
</dbReference>
<gene>
    <name evidence="13" type="primary">yidC</name>
    <name evidence="17" type="ORF">SAMN02745702_00145</name>
</gene>
<reference evidence="17 18" key="1">
    <citation type="submission" date="2017-02" db="EMBL/GenBank/DDBJ databases">
        <authorList>
            <person name="Peterson S.W."/>
        </authorList>
    </citation>
    <scope>NUCLEOTIDE SEQUENCE [LARGE SCALE GENOMIC DNA]</scope>
    <source>
        <strain evidence="17 18">DSM 18034</strain>
    </source>
</reference>
<dbReference type="GO" id="GO:0051205">
    <property type="term" value="P:protein insertion into membrane"/>
    <property type="evidence" value="ECO:0007669"/>
    <property type="project" value="TreeGrafter"/>
</dbReference>
<dbReference type="OrthoDB" id="9780552at2"/>
<evidence type="ECO:0000256" key="13">
    <source>
        <dbReference type="HAMAP-Rule" id="MF_01810"/>
    </source>
</evidence>
<dbReference type="InterPro" id="IPR019998">
    <property type="entry name" value="Membr_insert_YidC"/>
</dbReference>
<evidence type="ECO:0000256" key="9">
    <source>
        <dbReference type="ARBA" id="ARBA00023136"/>
    </source>
</evidence>
<evidence type="ECO:0000256" key="2">
    <source>
        <dbReference type="ARBA" id="ARBA00010527"/>
    </source>
</evidence>
<dbReference type="STRING" id="1121442.SAMN02745702_00145"/>
<feature type="domain" description="Membrane insertase YidC N-terminal" evidence="16">
    <location>
        <begin position="71"/>
        <end position="334"/>
    </location>
</feature>
<feature type="transmembrane region" description="Helical" evidence="13">
    <location>
        <begin position="346"/>
        <end position="365"/>
    </location>
</feature>
<dbReference type="PRINTS" id="PR01900">
    <property type="entry name" value="YIDCPROTEIN"/>
</dbReference>
<comment type="similarity">
    <text evidence="2 13">Belongs to the OXA1/ALB3/YidC family. Type 1 subfamily.</text>
</comment>
<dbReference type="GO" id="GO:0005886">
    <property type="term" value="C:plasma membrane"/>
    <property type="evidence" value="ECO:0007669"/>
    <property type="project" value="UniProtKB-SubCell"/>
</dbReference>
<dbReference type="NCBIfam" id="TIGR03593">
    <property type="entry name" value="yidC_nterm"/>
    <property type="match status" value="1"/>
</dbReference>
<evidence type="ECO:0000256" key="11">
    <source>
        <dbReference type="ARBA" id="ARBA00033245"/>
    </source>
</evidence>
<keyword evidence="6 13" id="KW-0812">Transmembrane</keyword>